<feature type="region of interest" description="Disordered" evidence="1">
    <location>
        <begin position="1"/>
        <end position="20"/>
    </location>
</feature>
<evidence type="ECO:0000313" key="2">
    <source>
        <dbReference type="EMBL" id="QHT87828.1"/>
    </source>
</evidence>
<protein>
    <submittedName>
        <fullName evidence="2">Uncharacterized protein</fullName>
    </submittedName>
</protein>
<name>A0A6C0I487_9ZZZZ</name>
<sequence>MTSWASIAKRNIPSTQKSTATATRIATRIAEPARPCIQVNPDLYAAASIAESRDTYDKREYERYEREEQSQCRPTWIDLKRPDAPSPDAPSPIFRTREEQHQWMHDEAIKNHAHSNEVFDRRMQEWRAKNNWLLPPMKTEVSKDEQTRGFYIGKDDDKDVDVVKYVTPYSTERDLEHKGMVNMMWCLVHSRADELVACKTVADFNALFEQTIRLEYPSYPSFSMQYRLKRIVTPRKLLWMFSQKANLFPGKARHGTARWLVEPTNQFPAPVFDPKVYTKSMVFFNLCECRGTTISTDEHGVRTTKPVYLVGASGGRDETGICVVERLAQFGDGAKIRWLLSAQQLRKMERVVFVSDCCPFRESIDYNSDYDDYW</sequence>
<accession>A0A6C0I487</accession>
<evidence type="ECO:0000256" key="1">
    <source>
        <dbReference type="SAM" id="MobiDB-lite"/>
    </source>
</evidence>
<reference evidence="2" key="1">
    <citation type="journal article" date="2020" name="Nature">
        <title>Giant virus diversity and host interactions through global metagenomics.</title>
        <authorList>
            <person name="Schulz F."/>
            <person name="Roux S."/>
            <person name="Paez-Espino D."/>
            <person name="Jungbluth S."/>
            <person name="Walsh D.A."/>
            <person name="Denef V.J."/>
            <person name="McMahon K.D."/>
            <person name="Konstantinidis K.T."/>
            <person name="Eloe-Fadrosh E.A."/>
            <person name="Kyrpides N.C."/>
            <person name="Woyke T."/>
        </authorList>
    </citation>
    <scope>NUCLEOTIDE SEQUENCE</scope>
    <source>
        <strain evidence="2">GVMAG-M-3300023184-191</strain>
    </source>
</reference>
<dbReference type="EMBL" id="MN740102">
    <property type="protein sequence ID" value="QHT87828.1"/>
    <property type="molecule type" value="Genomic_DNA"/>
</dbReference>
<dbReference type="AlphaFoldDB" id="A0A6C0I487"/>
<organism evidence="2">
    <name type="scientific">viral metagenome</name>
    <dbReference type="NCBI Taxonomy" id="1070528"/>
    <lineage>
        <taxon>unclassified sequences</taxon>
        <taxon>metagenomes</taxon>
        <taxon>organismal metagenomes</taxon>
    </lineage>
</organism>
<proteinExistence type="predicted"/>